<gene>
    <name evidence="8" type="ORF">B0I24_10651</name>
    <name evidence="9" type="ORF">CWE07_07965</name>
</gene>
<feature type="transmembrane region" description="Helical" evidence="6">
    <location>
        <begin position="179"/>
        <end position="199"/>
    </location>
</feature>
<reference evidence="9 11" key="1">
    <citation type="journal article" date="2018" name="Front. Microbiol.">
        <title>Genome-Based Analysis Reveals the Taxonomy and Diversity of the Family Idiomarinaceae.</title>
        <authorList>
            <person name="Liu Y."/>
            <person name="Lai Q."/>
            <person name="Shao Z."/>
        </authorList>
    </citation>
    <scope>NUCLEOTIDE SEQUENCE [LARGE SCALE GENOMIC DNA]</scope>
    <source>
        <strain evidence="9 11">CF12-14</strain>
    </source>
</reference>
<feature type="transmembrane region" description="Helical" evidence="6">
    <location>
        <begin position="12"/>
        <end position="29"/>
    </location>
</feature>
<evidence type="ECO:0000256" key="6">
    <source>
        <dbReference type="SAM" id="Phobius"/>
    </source>
</evidence>
<dbReference type="GO" id="GO:0016020">
    <property type="term" value="C:membrane"/>
    <property type="evidence" value="ECO:0007669"/>
    <property type="project" value="UniProtKB-SubCell"/>
</dbReference>
<feature type="transmembrane region" description="Helical" evidence="6">
    <location>
        <begin position="101"/>
        <end position="119"/>
    </location>
</feature>
<dbReference type="EMBL" id="QLMD01000006">
    <property type="protein sequence ID" value="RAJ96988.1"/>
    <property type="molecule type" value="Genomic_DNA"/>
</dbReference>
<dbReference type="Pfam" id="PF00892">
    <property type="entry name" value="EamA"/>
    <property type="match status" value="2"/>
</dbReference>
<evidence type="ECO:0000313" key="8">
    <source>
        <dbReference type="EMBL" id="RAJ96988.1"/>
    </source>
</evidence>
<dbReference type="AlphaFoldDB" id="A0A327WYQ5"/>
<reference evidence="8 10" key="2">
    <citation type="submission" date="2018-06" db="EMBL/GenBank/DDBJ databases">
        <title>Genomic Encyclopedia of Type Strains, Phase III (KMG-III): the genomes of soil and plant-associated and newly described type strains.</title>
        <authorList>
            <person name="Whitman W."/>
        </authorList>
    </citation>
    <scope>NUCLEOTIDE SEQUENCE [LARGE SCALE GENOMIC DNA]</scope>
    <source>
        <strain evidence="8 10">CGMCC 1.15366</strain>
    </source>
</reference>
<feature type="transmembrane region" description="Helical" evidence="6">
    <location>
        <begin position="247"/>
        <end position="267"/>
    </location>
</feature>
<dbReference type="Proteomes" id="UP000287865">
    <property type="component" value="Unassembled WGS sequence"/>
</dbReference>
<protein>
    <submittedName>
        <fullName evidence="9">EamA family transporter</fullName>
    </submittedName>
    <submittedName>
        <fullName evidence="8">EamA-like transporter family protein</fullName>
    </submittedName>
</protein>
<evidence type="ECO:0000256" key="5">
    <source>
        <dbReference type="ARBA" id="ARBA00023136"/>
    </source>
</evidence>
<dbReference type="Proteomes" id="UP000249203">
    <property type="component" value="Unassembled WGS sequence"/>
</dbReference>
<dbReference type="Gene3D" id="1.10.3730.20">
    <property type="match status" value="1"/>
</dbReference>
<accession>A0A327WYQ5</accession>
<dbReference type="EMBL" id="PIPK01000006">
    <property type="protein sequence ID" value="RUO24598.1"/>
    <property type="molecule type" value="Genomic_DNA"/>
</dbReference>
<dbReference type="OrthoDB" id="9810556at2"/>
<evidence type="ECO:0000313" key="11">
    <source>
        <dbReference type="Proteomes" id="UP000287865"/>
    </source>
</evidence>
<evidence type="ECO:0000256" key="3">
    <source>
        <dbReference type="ARBA" id="ARBA00022692"/>
    </source>
</evidence>
<dbReference type="InterPro" id="IPR037185">
    <property type="entry name" value="EmrE-like"/>
</dbReference>
<sequence length="314" mass="32890">MTQDNTIALSTWLKLFLLALVWGSSFMLIKKGLLVYTPTEVAAIRLAAAAAALAPFALLRLHRVKGKQWLVLLSVGMTGSLLPAFLFAFAQTQLDSGVTGALNALTPLFTLIVGALFFAQRIAPKTLVGLSIGFAGTALLVLIQGSGELSLNAYALFIVLATICYGLNLNFIKQYLPNLSPVTITGVSLLMVLPVAIIYLAGPGEVGTKLSAASDMQAWWSLAAVIALGVVGTALALILFNHVVQIANTTFASSVTYLIPIVAVSLGLLDGEIITLFQVAGMGLILVGVWIANRQSSKPIAATPNQVGASEAAR</sequence>
<dbReference type="SUPFAM" id="SSF103481">
    <property type="entry name" value="Multidrug resistance efflux transporter EmrE"/>
    <property type="match status" value="2"/>
</dbReference>
<keyword evidence="5 6" id="KW-0472">Membrane</keyword>
<feature type="transmembrane region" description="Helical" evidence="6">
    <location>
        <begin position="41"/>
        <end position="62"/>
    </location>
</feature>
<evidence type="ECO:0000256" key="4">
    <source>
        <dbReference type="ARBA" id="ARBA00022989"/>
    </source>
</evidence>
<evidence type="ECO:0000256" key="2">
    <source>
        <dbReference type="ARBA" id="ARBA00007362"/>
    </source>
</evidence>
<feature type="transmembrane region" description="Helical" evidence="6">
    <location>
        <begin position="219"/>
        <end position="240"/>
    </location>
</feature>
<name>A0A327WYQ5_9GAMM</name>
<feature type="domain" description="EamA" evidence="7">
    <location>
        <begin position="14"/>
        <end position="141"/>
    </location>
</feature>
<evidence type="ECO:0000313" key="9">
    <source>
        <dbReference type="EMBL" id="RUO24598.1"/>
    </source>
</evidence>
<comment type="caution">
    <text evidence="8">The sequence shown here is derived from an EMBL/GenBank/DDBJ whole genome shotgun (WGS) entry which is preliminary data.</text>
</comment>
<dbReference type="InterPro" id="IPR050638">
    <property type="entry name" value="AA-Vitamin_Transporters"/>
</dbReference>
<keyword evidence="4 6" id="KW-1133">Transmembrane helix</keyword>
<evidence type="ECO:0000259" key="7">
    <source>
        <dbReference type="Pfam" id="PF00892"/>
    </source>
</evidence>
<keyword evidence="11" id="KW-1185">Reference proteome</keyword>
<feature type="transmembrane region" description="Helical" evidence="6">
    <location>
        <begin position="151"/>
        <end position="172"/>
    </location>
</feature>
<dbReference type="InterPro" id="IPR000620">
    <property type="entry name" value="EamA_dom"/>
</dbReference>
<evidence type="ECO:0000313" key="10">
    <source>
        <dbReference type="Proteomes" id="UP000249203"/>
    </source>
</evidence>
<feature type="transmembrane region" description="Helical" evidence="6">
    <location>
        <begin position="69"/>
        <end position="89"/>
    </location>
</feature>
<feature type="transmembrane region" description="Helical" evidence="6">
    <location>
        <begin position="126"/>
        <end position="145"/>
    </location>
</feature>
<dbReference type="PANTHER" id="PTHR32322:SF2">
    <property type="entry name" value="EAMA DOMAIN-CONTAINING PROTEIN"/>
    <property type="match status" value="1"/>
</dbReference>
<feature type="transmembrane region" description="Helical" evidence="6">
    <location>
        <begin position="273"/>
        <end position="292"/>
    </location>
</feature>
<evidence type="ECO:0000256" key="1">
    <source>
        <dbReference type="ARBA" id="ARBA00004141"/>
    </source>
</evidence>
<proteinExistence type="inferred from homology"/>
<comment type="subcellular location">
    <subcellularLocation>
        <location evidence="1">Membrane</location>
        <topology evidence="1">Multi-pass membrane protein</topology>
    </subcellularLocation>
</comment>
<dbReference type="PANTHER" id="PTHR32322">
    <property type="entry name" value="INNER MEMBRANE TRANSPORTER"/>
    <property type="match status" value="1"/>
</dbReference>
<keyword evidence="3 6" id="KW-0812">Transmembrane</keyword>
<comment type="similarity">
    <text evidence="2">Belongs to the EamA transporter family.</text>
</comment>
<feature type="domain" description="EamA" evidence="7">
    <location>
        <begin position="155"/>
        <end position="293"/>
    </location>
</feature>
<organism evidence="8 10">
    <name type="scientific">Aliidiomarina maris</name>
    <dbReference type="NCBI Taxonomy" id="531312"/>
    <lineage>
        <taxon>Bacteria</taxon>
        <taxon>Pseudomonadati</taxon>
        <taxon>Pseudomonadota</taxon>
        <taxon>Gammaproteobacteria</taxon>
        <taxon>Alteromonadales</taxon>
        <taxon>Idiomarinaceae</taxon>
        <taxon>Aliidiomarina</taxon>
    </lineage>
</organism>